<gene>
    <name evidence="1" type="ORF">LCOR_08555.1</name>
</gene>
<protein>
    <submittedName>
        <fullName evidence="1">Uncharacterized protein</fullName>
    </submittedName>
</protein>
<keyword evidence="2" id="KW-1185">Reference proteome</keyword>
<dbReference type="Proteomes" id="UP000027586">
    <property type="component" value="Unassembled WGS sequence"/>
</dbReference>
<dbReference type="EMBL" id="CBTN010000048">
    <property type="protein sequence ID" value="CDH57643.1"/>
    <property type="molecule type" value="Genomic_DNA"/>
</dbReference>
<proteinExistence type="predicted"/>
<evidence type="ECO:0000313" key="1">
    <source>
        <dbReference type="EMBL" id="CDH57643.1"/>
    </source>
</evidence>
<dbReference type="VEuPathDB" id="FungiDB:LCOR_08555.1"/>
<name>A0A068S5I5_9FUNG</name>
<organism evidence="1 2">
    <name type="scientific">Lichtheimia corymbifera JMRC:FSU:9682</name>
    <dbReference type="NCBI Taxonomy" id="1263082"/>
    <lineage>
        <taxon>Eukaryota</taxon>
        <taxon>Fungi</taxon>
        <taxon>Fungi incertae sedis</taxon>
        <taxon>Mucoromycota</taxon>
        <taxon>Mucoromycotina</taxon>
        <taxon>Mucoromycetes</taxon>
        <taxon>Mucorales</taxon>
        <taxon>Lichtheimiaceae</taxon>
        <taxon>Lichtheimia</taxon>
    </lineage>
</organism>
<comment type="caution">
    <text evidence="1">The sequence shown here is derived from an EMBL/GenBank/DDBJ whole genome shotgun (WGS) entry which is preliminary data.</text>
</comment>
<dbReference type="Gene3D" id="1.25.40.10">
    <property type="entry name" value="Tetratricopeptide repeat domain"/>
    <property type="match status" value="1"/>
</dbReference>
<sequence length="270" mass="30350">MNNSISTDLCSQPTQPVSTEKYTKLVQESTTQLHQPIQSILTTLDLRASALSKLANFESALRDATVIQQLSPSSALGYIRAATIYSEQGKQHHVIVVCNRGLDLVNSSDPDYATLQHIKADAMERQNRRVDFITQLPINIVATTLIPMFTDTFPLDAFKPYGLRFETKDMQDEPGLERCSQLVRFARHIKELVVHRYSKESWLSDLLRDNDFCALREISIEGVAYGYMDRFVSSLESVASTLTHLDVHEDLNEKAPMAKILSTCPQPGFA</sequence>
<accession>A0A068S5I5</accession>
<reference evidence="1" key="1">
    <citation type="submission" date="2013-08" db="EMBL/GenBank/DDBJ databases">
        <title>Gene expansion shapes genome architecture in the human pathogen Lichtheimia corymbifera: an evolutionary genomics analysis in the ancient terrestrial Mucorales (Mucoromycotina).</title>
        <authorList>
            <person name="Schwartze V.U."/>
            <person name="Winter S."/>
            <person name="Shelest E."/>
            <person name="Marcet-Houben M."/>
            <person name="Horn F."/>
            <person name="Wehner S."/>
            <person name="Hoffmann K."/>
            <person name="Riege K."/>
            <person name="Sammeth M."/>
            <person name="Nowrousian M."/>
            <person name="Valiante V."/>
            <person name="Linde J."/>
            <person name="Jacobsen I.D."/>
            <person name="Marz M."/>
            <person name="Brakhage A.A."/>
            <person name="Gabaldon T."/>
            <person name="Bocker S."/>
            <person name="Voigt K."/>
        </authorList>
    </citation>
    <scope>NUCLEOTIDE SEQUENCE [LARGE SCALE GENOMIC DNA]</scope>
    <source>
        <strain evidence="1">FSU 9682</strain>
    </source>
</reference>
<evidence type="ECO:0000313" key="2">
    <source>
        <dbReference type="Proteomes" id="UP000027586"/>
    </source>
</evidence>
<dbReference type="OrthoDB" id="2285638at2759"/>
<dbReference type="SUPFAM" id="SSF48452">
    <property type="entry name" value="TPR-like"/>
    <property type="match status" value="1"/>
</dbReference>
<dbReference type="AlphaFoldDB" id="A0A068S5I5"/>
<dbReference type="InterPro" id="IPR011990">
    <property type="entry name" value="TPR-like_helical_dom_sf"/>
</dbReference>